<dbReference type="PANTHER" id="PTHR48050:SF25">
    <property type="entry name" value="STEROL 3-BETA-GLUCOSYLTRANSFERASE"/>
    <property type="match status" value="1"/>
</dbReference>
<dbReference type="Pfam" id="PF06722">
    <property type="entry name" value="EryCIII-like_C"/>
    <property type="match status" value="1"/>
</dbReference>
<keyword evidence="14" id="KW-0472">Membrane</keyword>
<keyword evidence="6" id="KW-0963">Cytoplasm</keyword>
<dbReference type="CDD" id="cd13215">
    <property type="entry name" value="PH-GRAM1_AGT26"/>
    <property type="match status" value="1"/>
</dbReference>
<evidence type="ECO:0000256" key="16">
    <source>
        <dbReference type="ARBA" id="ARBA00023221"/>
    </source>
</evidence>
<sequence>MSKTPQKGVDDISQQVSKASKDTILISSSKMIGSRAVSSIAKPITMTQRGISKSVSSIRHNMPSNTLIKGPTTLVGNVLKDVVPSVAKKPLEEEEDDIAKSKYMMRSIAGLLGTASVYAGMESAQVINDLTQQVSHDLSLKSNEPMSQYQKPPIERKPTLFEISVEPNEQETVENNIESNDHSDEVSLHKALEEKIIKEETSKYSIFKTLRKKFKLKDEDIMIYDSTAWLLKDVLIQGYSFITLHHFLFFAYLPKPTGQVQMTGNINLKSTLRGVTRYWCVLKDNLLSLYSSVSEVYFPLVTIDMNDVSKIELKKSDSDPKSFSSTFKVTTKEKTFVFIADSPQSAKSWYNTIKRQQFAVYNKGKNHISLKIPLCNILELDDEEIINQSVTLVVKALEGQFSYAVDDYIFMFLDSSGSIVKQKLQEQLTKLSESGVVIAYHSATSEVTNNNFIDTQLTGGDGDNNTEDKLDKVHSSSPTKDSPSTESDLSSPISFPTSESKTTLLQKPISKINRIRSRSGDWIHNTRPVSFLLNRNREDTKVEENVVIESVSDMPTTESSNDPKLIRAVTNEDIKQISHSKREHIQDWTTKPLKNLTDMWKAKPQHYENNCYIFKEHEKKEANYISGKDAIEANKRFVNHFKLVKEKKLLSTYYGYLNKNVPTYGKLYLADNVLCFRSLIPGSHTTMILPISKIDTCYTEKSFRFSYFALVLVVRGHEELFIEFYTEASRNDMESILLDRISSLNDQFGSDSQNLLNDTLVSTDAFIENNPSSAKLKFFEDKISANGFNVPLLIDQNPNVKVSIKTKRQYQIGLLTIGSRGDVQPYIALGKGLIKEGHIVTIITHEEFRGFVEKHGIKFKSIAGDPAELMSLMVEHESMNIGMLREASKKFGGWIKELLETSWIACKDEKFDILIESPSCISGIHIAEALRIAYFRAFTMPWTRTRAYPHAFVVPDKKRGGNYNYLSYVLFENIYWRGTSGAINKWRTEKLGLGKTSLEQLQQNKVPFLYNVSPTIFPPSVDFNEWVKVTGYWFLDEQLNYTPPKELTDFIQRARKLKKKLVYIGFGSIVVSNASEMTKALVEAVVSADVYCILNKGWSERLNDKSAKIVEIELPDCIFNSGTVPHDWLFPQLEAAVHHGGSGTTGATLRAGLPTIIKPFFGDQFFYANRVEEIGVGVALRHFNTKALSEALIEITTKNKYKEKALLIKNRILKEDGVATAINCIYGELEYARSLIYAKNPPSSKIPAIESQALTSMNKDDDPNIDQDKSNYAMIGGNSDKDSWVVL</sequence>
<evidence type="ECO:0000256" key="3">
    <source>
        <dbReference type="ARBA" id="ARBA00006962"/>
    </source>
</evidence>
<dbReference type="FunFam" id="3.40.50.2000:FF:000029">
    <property type="entry name" value="Sterol 3-beta-glucosyltransferase"/>
    <property type="match status" value="1"/>
</dbReference>
<gene>
    <name evidence="22" type="ORF">KABA2_02S16500</name>
</gene>
<keyword evidence="16" id="KW-0753">Steroid metabolism</keyword>
<evidence type="ECO:0000256" key="17">
    <source>
        <dbReference type="ARBA" id="ARBA00029843"/>
    </source>
</evidence>
<evidence type="ECO:0000256" key="4">
    <source>
        <dbReference type="ARBA" id="ARBA00012650"/>
    </source>
</evidence>
<keyword evidence="9 22" id="KW-0808">Transferase</keyword>
<dbReference type="EMBL" id="CAEFZW010000002">
    <property type="protein sequence ID" value="CAB4253309.1"/>
    <property type="molecule type" value="Genomic_DNA"/>
</dbReference>
<dbReference type="PANTHER" id="PTHR48050">
    <property type="entry name" value="STEROL 3-BETA-GLUCOSYLTRANSFERASE"/>
    <property type="match status" value="1"/>
</dbReference>
<comment type="caution">
    <text evidence="22">The sequence shown here is derived from an EMBL/GenBank/DDBJ whole genome shotgun (WGS) entry which is preliminary data.</text>
</comment>
<accession>A0A8H2ZGG8</accession>
<keyword evidence="23" id="KW-1185">Reference proteome</keyword>
<dbReference type="GO" id="GO:0016126">
    <property type="term" value="P:sterol biosynthetic process"/>
    <property type="evidence" value="ECO:0007669"/>
    <property type="project" value="UniProtKB-KW"/>
</dbReference>
<proteinExistence type="inferred from homology"/>
<evidence type="ECO:0000313" key="23">
    <source>
        <dbReference type="Proteomes" id="UP000644660"/>
    </source>
</evidence>
<comment type="catalytic activity">
    <reaction evidence="18">
        <text>ergosterol + UDP-alpha-D-glucose = ergosteryl 3-beta-D-glucoside + UDP + H(+)</text>
        <dbReference type="Rhea" id="RHEA:61836"/>
        <dbReference type="ChEBI" id="CHEBI:15378"/>
        <dbReference type="ChEBI" id="CHEBI:16933"/>
        <dbReference type="ChEBI" id="CHEBI:52973"/>
        <dbReference type="ChEBI" id="CHEBI:58223"/>
        <dbReference type="ChEBI" id="CHEBI:58885"/>
    </reaction>
    <physiologicalReaction direction="left-to-right" evidence="18">
        <dbReference type="Rhea" id="RHEA:61837"/>
    </physiologicalReaction>
</comment>
<evidence type="ECO:0000256" key="15">
    <source>
        <dbReference type="ARBA" id="ARBA00023166"/>
    </source>
</evidence>
<dbReference type="InterPro" id="IPR004276">
    <property type="entry name" value="GlycoTrans_28_N"/>
</dbReference>
<dbReference type="GO" id="GO:0005737">
    <property type="term" value="C:cytoplasm"/>
    <property type="evidence" value="ECO:0007669"/>
    <property type="project" value="UniProtKB-SubCell"/>
</dbReference>
<dbReference type="PROSITE" id="PS50003">
    <property type="entry name" value="PH_DOMAIN"/>
    <property type="match status" value="1"/>
</dbReference>
<keyword evidence="12" id="KW-0756">Sterol biosynthesis</keyword>
<dbReference type="GO" id="GO:0016906">
    <property type="term" value="F:sterol 3-beta-glucosyltransferase activity"/>
    <property type="evidence" value="ECO:0007669"/>
    <property type="project" value="UniProtKB-EC"/>
</dbReference>
<evidence type="ECO:0000256" key="20">
    <source>
        <dbReference type="SAM" id="MobiDB-lite"/>
    </source>
</evidence>
<feature type="compositionally biased region" description="Polar residues" evidence="20">
    <location>
        <begin position="475"/>
        <end position="502"/>
    </location>
</feature>
<name>A0A8H2ZGG8_9SACH</name>
<evidence type="ECO:0000256" key="11">
    <source>
        <dbReference type="ARBA" id="ARBA00022955"/>
    </source>
</evidence>
<protein>
    <recommendedName>
        <fullName evidence="5">Sterol 3-beta-glucosyltransferase</fullName>
        <ecNumber evidence="4">2.4.1.173</ecNumber>
    </recommendedName>
    <alternativeName>
        <fullName evidence="17">Autophagy-related protein 26</fullName>
    </alternativeName>
</protein>
<dbReference type="InterPro" id="IPR004182">
    <property type="entry name" value="GRAM"/>
</dbReference>
<dbReference type="GO" id="GO:0005975">
    <property type="term" value="P:carbohydrate metabolic process"/>
    <property type="evidence" value="ECO:0007669"/>
    <property type="project" value="InterPro"/>
</dbReference>
<keyword evidence="8" id="KW-0328">Glycosyltransferase</keyword>
<comment type="catalytic activity">
    <reaction evidence="19">
        <text>a sterol + UDP-alpha-D-glucose = a sterol 3-beta-D-glucoside + UDP + H(+)</text>
        <dbReference type="Rhea" id="RHEA:22724"/>
        <dbReference type="ChEBI" id="CHEBI:15378"/>
        <dbReference type="ChEBI" id="CHEBI:15889"/>
        <dbReference type="ChEBI" id="CHEBI:37424"/>
        <dbReference type="ChEBI" id="CHEBI:58223"/>
        <dbReference type="ChEBI" id="CHEBI:58885"/>
        <dbReference type="EC" id="2.4.1.173"/>
    </reaction>
    <physiologicalReaction direction="left-to-right" evidence="19">
        <dbReference type="Rhea" id="RHEA:22725"/>
    </physiologicalReaction>
</comment>
<dbReference type="SUPFAM" id="SSF53756">
    <property type="entry name" value="UDP-Glycosyltransferase/glycogen phosphorylase"/>
    <property type="match status" value="1"/>
</dbReference>
<feature type="domain" description="PH" evidence="21">
    <location>
        <begin position="259"/>
        <end position="358"/>
    </location>
</feature>
<dbReference type="FunFam" id="3.40.50.2000:FF:000009">
    <property type="entry name" value="Sterol 3-beta-glucosyltransferase UGT80A2"/>
    <property type="match status" value="1"/>
</dbReference>
<dbReference type="Pfam" id="PF03033">
    <property type="entry name" value="Glyco_transf_28"/>
    <property type="match status" value="1"/>
</dbReference>
<evidence type="ECO:0000256" key="5">
    <source>
        <dbReference type="ARBA" id="ARBA00017894"/>
    </source>
</evidence>
<dbReference type="RefSeq" id="XP_041405347.1">
    <property type="nucleotide sequence ID" value="XM_041549413.1"/>
</dbReference>
<dbReference type="CDD" id="cd03784">
    <property type="entry name" value="GT1_Gtf-like"/>
    <property type="match status" value="1"/>
</dbReference>
<keyword evidence="7" id="KW-0444">Lipid biosynthesis</keyword>
<reference evidence="22 23" key="1">
    <citation type="submission" date="2020-05" db="EMBL/GenBank/DDBJ databases">
        <authorList>
            <person name="Casaregola S."/>
            <person name="Devillers H."/>
            <person name="Grondin C."/>
        </authorList>
    </citation>
    <scope>NUCLEOTIDE SEQUENCE [LARGE SCALE GENOMIC DNA]</scope>
    <source>
        <strain evidence="22 23">CLIB 1767</strain>
    </source>
</reference>
<comment type="similarity">
    <text evidence="3">Belongs to the glycosyltransferase 28 family.</text>
</comment>
<dbReference type="Pfam" id="PF00169">
    <property type="entry name" value="PH"/>
    <property type="match status" value="1"/>
</dbReference>
<evidence type="ECO:0000256" key="12">
    <source>
        <dbReference type="ARBA" id="ARBA00023011"/>
    </source>
</evidence>
<dbReference type="GeneID" id="64856466"/>
<keyword evidence="11" id="KW-0752">Steroid biosynthesis</keyword>
<dbReference type="FunFam" id="2.30.29.30:FF:000391">
    <property type="entry name" value="Sterol 3-beta-glucosyltransferase"/>
    <property type="match status" value="1"/>
</dbReference>
<evidence type="ECO:0000256" key="9">
    <source>
        <dbReference type="ARBA" id="ARBA00022679"/>
    </source>
</evidence>
<dbReference type="InterPro" id="IPR011993">
    <property type="entry name" value="PH-like_dom_sf"/>
</dbReference>
<feature type="region of interest" description="Disordered" evidence="20">
    <location>
        <begin position="452"/>
        <end position="502"/>
    </location>
</feature>
<evidence type="ECO:0000256" key="8">
    <source>
        <dbReference type="ARBA" id="ARBA00022676"/>
    </source>
</evidence>
<dbReference type="Gene3D" id="3.40.50.2000">
    <property type="entry name" value="Glycogen Phosphorylase B"/>
    <property type="match status" value="2"/>
</dbReference>
<dbReference type="InterPro" id="IPR050426">
    <property type="entry name" value="Glycosyltransferase_28"/>
</dbReference>
<keyword evidence="15" id="KW-1207">Sterol metabolism</keyword>
<dbReference type="InterPro" id="IPR048065">
    <property type="entry name" value="ATG26_PH_GRAM2"/>
</dbReference>
<dbReference type="Proteomes" id="UP000644660">
    <property type="component" value="Unassembled WGS sequence"/>
</dbReference>
<dbReference type="SMART" id="SM00568">
    <property type="entry name" value="GRAM"/>
    <property type="match status" value="2"/>
</dbReference>
<evidence type="ECO:0000256" key="2">
    <source>
        <dbReference type="ARBA" id="ARBA00004496"/>
    </source>
</evidence>
<dbReference type="CDD" id="cd13216">
    <property type="entry name" value="PH-GRAM2_AGT26"/>
    <property type="match status" value="1"/>
</dbReference>
<keyword evidence="13" id="KW-0443">Lipid metabolism</keyword>
<dbReference type="Pfam" id="PF02893">
    <property type="entry name" value="GRAM"/>
    <property type="match status" value="1"/>
</dbReference>
<dbReference type="InterPro" id="IPR010610">
    <property type="entry name" value="EryCIII-like_C"/>
</dbReference>
<evidence type="ECO:0000256" key="13">
    <source>
        <dbReference type="ARBA" id="ARBA00023098"/>
    </source>
</evidence>
<dbReference type="SUPFAM" id="SSF50729">
    <property type="entry name" value="PH domain-like"/>
    <property type="match status" value="1"/>
</dbReference>
<evidence type="ECO:0000256" key="10">
    <source>
        <dbReference type="ARBA" id="ARBA00022737"/>
    </source>
</evidence>
<dbReference type="Gene3D" id="2.30.29.30">
    <property type="entry name" value="Pleckstrin-homology domain (PH domain)/Phosphotyrosine-binding domain (PTB)"/>
    <property type="match status" value="2"/>
</dbReference>
<dbReference type="EC" id="2.4.1.173" evidence="4"/>
<keyword evidence="10" id="KW-0677">Repeat</keyword>
<evidence type="ECO:0000256" key="14">
    <source>
        <dbReference type="ARBA" id="ARBA00023136"/>
    </source>
</evidence>
<evidence type="ECO:0000313" key="22">
    <source>
        <dbReference type="EMBL" id="CAB4253309.1"/>
    </source>
</evidence>
<comment type="subcellular location">
    <subcellularLocation>
        <location evidence="2">Cytoplasm</location>
    </subcellularLocation>
    <subcellularLocation>
        <location evidence="1">Membrane</location>
        <topology evidence="1">Peripheral membrane protein</topology>
    </subcellularLocation>
</comment>
<dbReference type="InterPro" id="IPR001849">
    <property type="entry name" value="PH_domain"/>
</dbReference>
<dbReference type="FunFam" id="2.30.29.30:FF:000303">
    <property type="entry name" value="Sterol 3-beta-glucosyltransferase"/>
    <property type="match status" value="1"/>
</dbReference>
<evidence type="ECO:0000256" key="19">
    <source>
        <dbReference type="ARBA" id="ARBA00049453"/>
    </source>
</evidence>
<dbReference type="InterPro" id="IPR048066">
    <property type="entry name" value="ATG26_PH_GRAM1"/>
</dbReference>
<evidence type="ECO:0000256" key="18">
    <source>
        <dbReference type="ARBA" id="ARBA00047886"/>
    </source>
</evidence>
<dbReference type="SMART" id="SM00233">
    <property type="entry name" value="PH"/>
    <property type="match status" value="1"/>
</dbReference>
<dbReference type="InterPro" id="IPR002213">
    <property type="entry name" value="UDP_glucos_trans"/>
</dbReference>
<evidence type="ECO:0000259" key="21">
    <source>
        <dbReference type="PROSITE" id="PS50003"/>
    </source>
</evidence>
<dbReference type="GO" id="GO:0016020">
    <property type="term" value="C:membrane"/>
    <property type="evidence" value="ECO:0007669"/>
    <property type="project" value="UniProtKB-SubCell"/>
</dbReference>
<evidence type="ECO:0000256" key="7">
    <source>
        <dbReference type="ARBA" id="ARBA00022516"/>
    </source>
</evidence>
<evidence type="ECO:0000256" key="1">
    <source>
        <dbReference type="ARBA" id="ARBA00004170"/>
    </source>
</evidence>
<organism evidence="22 23">
    <name type="scientific">Maudiozyma barnettii</name>
    <dbReference type="NCBI Taxonomy" id="61262"/>
    <lineage>
        <taxon>Eukaryota</taxon>
        <taxon>Fungi</taxon>
        <taxon>Dikarya</taxon>
        <taxon>Ascomycota</taxon>
        <taxon>Saccharomycotina</taxon>
        <taxon>Saccharomycetes</taxon>
        <taxon>Saccharomycetales</taxon>
        <taxon>Saccharomycetaceae</taxon>
        <taxon>Maudiozyma</taxon>
    </lineage>
</organism>
<evidence type="ECO:0000256" key="6">
    <source>
        <dbReference type="ARBA" id="ARBA00022490"/>
    </source>
</evidence>